<dbReference type="SUPFAM" id="SSF56645">
    <property type="entry name" value="Acyl-CoA dehydrogenase NM domain-like"/>
    <property type="match status" value="1"/>
</dbReference>
<evidence type="ECO:0000313" key="10">
    <source>
        <dbReference type="EMBL" id="OHV20440.1"/>
    </source>
</evidence>
<evidence type="ECO:0000259" key="9">
    <source>
        <dbReference type="Pfam" id="PF02771"/>
    </source>
</evidence>
<dbReference type="InterPro" id="IPR013786">
    <property type="entry name" value="AcylCoA_DH/ox_N"/>
</dbReference>
<evidence type="ECO:0000256" key="1">
    <source>
        <dbReference type="ARBA" id="ARBA00001974"/>
    </source>
</evidence>
<reference evidence="11" key="1">
    <citation type="submission" date="2016-07" db="EMBL/GenBank/DDBJ databases">
        <title>Frankia sp. NRRL B-16219 Genome sequencing.</title>
        <authorList>
            <person name="Ghodhbane-Gtari F."/>
            <person name="Swanson E."/>
            <person name="Gueddou A."/>
            <person name="Louati M."/>
            <person name="Nouioui I."/>
            <person name="Hezbri K."/>
            <person name="Abebe-Akele F."/>
            <person name="Simpson S."/>
            <person name="Morris K."/>
            <person name="Thomas K."/>
            <person name="Gtari M."/>
            <person name="Tisa L.S."/>
        </authorList>
    </citation>
    <scope>NUCLEOTIDE SEQUENCE [LARGE SCALE GENOMIC DNA]</scope>
    <source>
        <strain evidence="11">NRRL B-16219</strain>
    </source>
</reference>
<dbReference type="Gene3D" id="1.10.540.10">
    <property type="entry name" value="Acyl-CoA dehydrogenase/oxidase, N-terminal domain"/>
    <property type="match status" value="1"/>
</dbReference>
<dbReference type="Proteomes" id="UP000179769">
    <property type="component" value="Unassembled WGS sequence"/>
</dbReference>
<evidence type="ECO:0000256" key="2">
    <source>
        <dbReference type="ARBA" id="ARBA00009347"/>
    </source>
</evidence>
<evidence type="ECO:0000256" key="3">
    <source>
        <dbReference type="ARBA" id="ARBA00022630"/>
    </source>
</evidence>
<dbReference type="FunFam" id="2.40.110.10:FF:000011">
    <property type="entry name" value="Acyl-CoA dehydrogenase FadE34"/>
    <property type="match status" value="1"/>
</dbReference>
<evidence type="ECO:0000313" key="11">
    <source>
        <dbReference type="Proteomes" id="UP000179769"/>
    </source>
</evidence>
<comment type="caution">
    <text evidence="10">The sequence shown here is derived from an EMBL/GenBank/DDBJ whole genome shotgun (WGS) entry which is preliminary data.</text>
</comment>
<keyword evidence="5 6" id="KW-0560">Oxidoreductase</keyword>
<feature type="domain" description="Acyl-CoA oxidase/dehydrogenase middle" evidence="8">
    <location>
        <begin position="118"/>
        <end position="210"/>
    </location>
</feature>
<keyword evidence="4 6" id="KW-0274">FAD</keyword>
<evidence type="ECO:0000256" key="6">
    <source>
        <dbReference type="RuleBase" id="RU362125"/>
    </source>
</evidence>
<dbReference type="Pfam" id="PF02771">
    <property type="entry name" value="Acyl-CoA_dh_N"/>
    <property type="match status" value="1"/>
</dbReference>
<evidence type="ECO:0000259" key="8">
    <source>
        <dbReference type="Pfam" id="PF02770"/>
    </source>
</evidence>
<dbReference type="AlphaFoldDB" id="A0A1S1PFH4"/>
<sequence>MDFRDSPEEAAFRTRLQDWLAENAKNFPTSGDEYWAKAAQWHQALYSGGFFGTSWPKAYGGQELPPVYDVIVDEELARAGAPARPSLGYLVIGLGRHGSEELRQRFLPGMINGTERWCQGFSEPGAGSDLASLTTTATLEGDHYVLNGHKIWTSYSDDADWCLVLARTDPDAPRHKGISGFIVNMHQPGIEQRPLPMISGVTKEFGQVLFDGATVPADQMVGAPGEGWKLAMTVVSHEREPSTLGFTARYGKTVRNLAARLDGEPSESLRWAAVQTEMLRLHVRRRLSEQLDGLSHGPDGSLDKLLMTWVEQSVGHASLDAGGTRDAELLGTYLYSRSQSVMGGTSQIQKNIIATRIIGLQA</sequence>
<feature type="domain" description="Acyl-CoA dehydrogenase/oxidase C-terminal" evidence="7">
    <location>
        <begin position="226"/>
        <end position="357"/>
    </location>
</feature>
<evidence type="ECO:0000259" key="7">
    <source>
        <dbReference type="Pfam" id="PF00441"/>
    </source>
</evidence>
<organism evidence="10 11">
    <name type="scientific">Parafrankia soli</name>
    <dbReference type="NCBI Taxonomy" id="2599596"/>
    <lineage>
        <taxon>Bacteria</taxon>
        <taxon>Bacillati</taxon>
        <taxon>Actinomycetota</taxon>
        <taxon>Actinomycetes</taxon>
        <taxon>Frankiales</taxon>
        <taxon>Frankiaceae</taxon>
        <taxon>Parafrankia</taxon>
    </lineage>
</organism>
<dbReference type="InterPro" id="IPR036250">
    <property type="entry name" value="AcylCo_DH-like_C"/>
</dbReference>
<keyword evidence="11" id="KW-1185">Reference proteome</keyword>
<dbReference type="InterPro" id="IPR037069">
    <property type="entry name" value="AcylCoA_DH/ox_N_sf"/>
</dbReference>
<dbReference type="GO" id="GO:0016627">
    <property type="term" value="F:oxidoreductase activity, acting on the CH-CH group of donors"/>
    <property type="evidence" value="ECO:0007669"/>
    <property type="project" value="InterPro"/>
</dbReference>
<comment type="cofactor">
    <cofactor evidence="1 6">
        <name>FAD</name>
        <dbReference type="ChEBI" id="CHEBI:57692"/>
    </cofactor>
</comment>
<dbReference type="InterPro" id="IPR009075">
    <property type="entry name" value="AcylCo_DH/oxidase_C"/>
</dbReference>
<dbReference type="InterPro" id="IPR006091">
    <property type="entry name" value="Acyl-CoA_Oxase/DH_mid-dom"/>
</dbReference>
<name>A0A1S1PFH4_9ACTN</name>
<dbReference type="InterPro" id="IPR009100">
    <property type="entry name" value="AcylCoA_DH/oxidase_NM_dom_sf"/>
</dbReference>
<dbReference type="GO" id="GO:0050660">
    <property type="term" value="F:flavin adenine dinucleotide binding"/>
    <property type="evidence" value="ECO:0007669"/>
    <property type="project" value="InterPro"/>
</dbReference>
<dbReference type="RefSeq" id="WP_071066744.1">
    <property type="nucleotide sequence ID" value="NZ_MAXA01000264.1"/>
</dbReference>
<accession>A0A1S1PFH4</accession>
<dbReference type="Gene3D" id="2.40.110.10">
    <property type="entry name" value="Butyryl-CoA Dehydrogenase, subunit A, domain 2"/>
    <property type="match status" value="1"/>
</dbReference>
<feature type="domain" description="Acyl-CoA dehydrogenase/oxidase N-terminal" evidence="9">
    <location>
        <begin position="6"/>
        <end position="113"/>
    </location>
</feature>
<dbReference type="EMBL" id="MAXA01000264">
    <property type="protein sequence ID" value="OHV20440.1"/>
    <property type="molecule type" value="Genomic_DNA"/>
</dbReference>
<keyword evidence="3 6" id="KW-0285">Flavoprotein</keyword>
<dbReference type="Pfam" id="PF02770">
    <property type="entry name" value="Acyl-CoA_dh_M"/>
    <property type="match status" value="1"/>
</dbReference>
<gene>
    <name evidence="10" type="ORF">BBK14_27925</name>
</gene>
<dbReference type="Gene3D" id="1.20.140.10">
    <property type="entry name" value="Butyryl-CoA Dehydrogenase, subunit A, domain 3"/>
    <property type="match status" value="1"/>
</dbReference>
<evidence type="ECO:0000256" key="4">
    <source>
        <dbReference type="ARBA" id="ARBA00022827"/>
    </source>
</evidence>
<protein>
    <submittedName>
        <fullName evidence="10">Acyl-CoA dehydrogenase</fullName>
    </submittedName>
</protein>
<dbReference type="GO" id="GO:0005886">
    <property type="term" value="C:plasma membrane"/>
    <property type="evidence" value="ECO:0007669"/>
    <property type="project" value="TreeGrafter"/>
</dbReference>
<dbReference type="OrthoDB" id="3964153at2"/>
<dbReference type="InterPro" id="IPR052161">
    <property type="entry name" value="Mycobact_Acyl-CoA_DH"/>
</dbReference>
<dbReference type="InterPro" id="IPR046373">
    <property type="entry name" value="Acyl-CoA_Oxase/DH_mid-dom_sf"/>
</dbReference>
<dbReference type="SUPFAM" id="SSF47203">
    <property type="entry name" value="Acyl-CoA dehydrogenase C-terminal domain-like"/>
    <property type="match status" value="1"/>
</dbReference>
<proteinExistence type="inferred from homology"/>
<evidence type="ECO:0000256" key="5">
    <source>
        <dbReference type="ARBA" id="ARBA00023002"/>
    </source>
</evidence>
<dbReference type="Pfam" id="PF00441">
    <property type="entry name" value="Acyl-CoA_dh_1"/>
    <property type="match status" value="1"/>
</dbReference>
<comment type="similarity">
    <text evidence="2 6">Belongs to the acyl-CoA dehydrogenase family.</text>
</comment>
<dbReference type="PANTHER" id="PTHR43292">
    <property type="entry name" value="ACYL-COA DEHYDROGENASE"/>
    <property type="match status" value="1"/>
</dbReference>
<dbReference type="PANTHER" id="PTHR43292:SF3">
    <property type="entry name" value="ACYL-COA DEHYDROGENASE FADE29"/>
    <property type="match status" value="1"/>
</dbReference>